<comment type="caution">
    <text evidence="2">The sequence shown here is derived from an EMBL/GenBank/DDBJ whole genome shotgun (WGS) entry which is preliminary data.</text>
</comment>
<feature type="compositionally biased region" description="Polar residues" evidence="1">
    <location>
        <begin position="95"/>
        <end position="105"/>
    </location>
</feature>
<evidence type="ECO:0000256" key="1">
    <source>
        <dbReference type="SAM" id="MobiDB-lite"/>
    </source>
</evidence>
<protein>
    <submittedName>
        <fullName evidence="2">Uncharacterized protein</fullName>
    </submittedName>
</protein>
<sequence>MHEAGSDLPKSSSRKIPVSKSRDSLPRHVRFDDKSKKHHPPSTPPLPDKANGDGDDKTTTAENRNTQPDSHPQLGSGLPFLNRPPTWYTAADPTRSVNCQPTYSSTTASGAVLPPYPFPHLLTNHQQQQQQQQAQHFVPPGVPYAHTYQCQTNNNMADYQNCAAPHTGVNFQPPVPDTTFGPIQHLYVPRFDGSFQVGVSFPFVPTVAAAAAAAPAYGHVPGQQAYAISQPSYMPMPGSQPVMVNGQVYMPAVQGMPGQQHMMAATATPMMAAAAMPPGPSMPMGVHAGVPMTYMQGNHASSNAIPDVSGVGKTPHEEAVRQLEFAFSNRLFEPQDFKPADDDPSRFYYVREVDGNWTQRNRFTIDHMGDSRWYVTDEGWFYAVRLPD</sequence>
<evidence type="ECO:0000313" key="3">
    <source>
        <dbReference type="Proteomes" id="UP000784919"/>
    </source>
</evidence>
<reference evidence="2" key="1">
    <citation type="journal article" date="2020" name="bioRxiv">
        <title>Whole genome comparisons of ergot fungi reveals the divergence and evolution of species within the genus Claviceps are the result of varying mechanisms driving genome evolution and host range expansion.</title>
        <authorList>
            <person name="Wyka S.A."/>
            <person name="Mondo S.J."/>
            <person name="Liu M."/>
            <person name="Dettman J."/>
            <person name="Nalam V."/>
            <person name="Broders K.D."/>
        </authorList>
    </citation>
    <scope>NUCLEOTIDE SEQUENCE</scope>
    <source>
        <strain evidence="2">CCC 1102</strain>
    </source>
</reference>
<feature type="compositionally biased region" description="Polar residues" evidence="1">
    <location>
        <begin position="60"/>
        <end position="70"/>
    </location>
</feature>
<feature type="compositionally biased region" description="Basic and acidic residues" evidence="1">
    <location>
        <begin position="20"/>
        <end position="35"/>
    </location>
</feature>
<name>A0A9P7SP21_9HYPO</name>
<organism evidence="2 3">
    <name type="scientific">Claviceps arundinis</name>
    <dbReference type="NCBI Taxonomy" id="1623583"/>
    <lineage>
        <taxon>Eukaryota</taxon>
        <taxon>Fungi</taxon>
        <taxon>Dikarya</taxon>
        <taxon>Ascomycota</taxon>
        <taxon>Pezizomycotina</taxon>
        <taxon>Sordariomycetes</taxon>
        <taxon>Hypocreomycetidae</taxon>
        <taxon>Hypocreales</taxon>
        <taxon>Clavicipitaceae</taxon>
        <taxon>Claviceps</taxon>
    </lineage>
</organism>
<dbReference type="AlphaFoldDB" id="A0A9P7SP21"/>
<feature type="region of interest" description="Disordered" evidence="1">
    <location>
        <begin position="1"/>
        <end position="105"/>
    </location>
</feature>
<proteinExistence type="predicted"/>
<feature type="compositionally biased region" description="Basic and acidic residues" evidence="1">
    <location>
        <begin position="50"/>
        <end position="59"/>
    </location>
</feature>
<evidence type="ECO:0000313" key="2">
    <source>
        <dbReference type="EMBL" id="KAG5967715.1"/>
    </source>
</evidence>
<dbReference type="EMBL" id="SRPS01000116">
    <property type="protein sequence ID" value="KAG5967715.1"/>
    <property type="molecule type" value="Genomic_DNA"/>
</dbReference>
<dbReference type="Proteomes" id="UP000784919">
    <property type="component" value="Unassembled WGS sequence"/>
</dbReference>
<gene>
    <name evidence="2" type="ORF">E4U56_000696</name>
</gene>
<dbReference type="OrthoDB" id="5194044at2759"/>
<accession>A0A9P7SP21</accession>